<feature type="chain" id="PRO_5047058566" evidence="1">
    <location>
        <begin position="26"/>
        <end position="237"/>
    </location>
</feature>
<accession>A0ABT6TLZ8</accession>
<keyword evidence="1" id="KW-0732">Signal</keyword>
<dbReference type="Pfam" id="PF07833">
    <property type="entry name" value="Cu_amine_oxidN1"/>
    <property type="match status" value="1"/>
</dbReference>
<dbReference type="InterPro" id="IPR038637">
    <property type="entry name" value="NPCBM_sf"/>
</dbReference>
<reference evidence="3" key="1">
    <citation type="submission" date="2023-04" db="EMBL/GenBank/DDBJ databases">
        <title>Comparative genomic analysis of Cohnella hashimotonis sp. nov., isolated from the International Space Station.</title>
        <authorList>
            <person name="Venkateswaran K."/>
            <person name="Simpson A."/>
        </authorList>
    </citation>
    <scope>NUCLEOTIDE SEQUENCE</scope>
    <source>
        <strain evidence="3">F6_2S_P_1</strain>
    </source>
</reference>
<evidence type="ECO:0000313" key="3">
    <source>
        <dbReference type="EMBL" id="MDI4647878.1"/>
    </source>
</evidence>
<dbReference type="RefSeq" id="WP_282910620.1">
    <property type="nucleotide sequence ID" value="NZ_JAGRPV010000001.1"/>
</dbReference>
<evidence type="ECO:0000313" key="4">
    <source>
        <dbReference type="Proteomes" id="UP001161691"/>
    </source>
</evidence>
<gene>
    <name evidence="3" type="ORF">KB449_23205</name>
</gene>
<dbReference type="InterPro" id="IPR012854">
    <property type="entry name" value="Cu_amine_oxidase-like_N"/>
</dbReference>
<organism evidence="3 4">
    <name type="scientific">Cohnella hashimotonis</name>
    <dbReference type="NCBI Taxonomy" id="2826895"/>
    <lineage>
        <taxon>Bacteria</taxon>
        <taxon>Bacillati</taxon>
        <taxon>Bacillota</taxon>
        <taxon>Bacilli</taxon>
        <taxon>Bacillales</taxon>
        <taxon>Paenibacillaceae</taxon>
        <taxon>Cohnella</taxon>
    </lineage>
</organism>
<dbReference type="InterPro" id="IPR013222">
    <property type="entry name" value="Glyco_hyd_98_carb-bd"/>
</dbReference>
<evidence type="ECO:0000259" key="2">
    <source>
        <dbReference type="SMART" id="SM00776"/>
    </source>
</evidence>
<comment type="caution">
    <text evidence="3">The sequence shown here is derived from an EMBL/GenBank/DDBJ whole genome shotgun (WGS) entry which is preliminary data.</text>
</comment>
<evidence type="ECO:0000256" key="1">
    <source>
        <dbReference type="SAM" id="SignalP"/>
    </source>
</evidence>
<dbReference type="Proteomes" id="UP001161691">
    <property type="component" value="Unassembled WGS sequence"/>
</dbReference>
<keyword evidence="4" id="KW-1185">Reference proteome</keyword>
<name>A0ABT6TLZ8_9BACL</name>
<dbReference type="EMBL" id="JAGRPV010000001">
    <property type="protein sequence ID" value="MDI4647878.1"/>
    <property type="molecule type" value="Genomic_DNA"/>
</dbReference>
<feature type="domain" description="Glycosyl hydrolase family 98 putative carbohydrate-binding module" evidence="2">
    <location>
        <begin position="90"/>
        <end position="237"/>
    </location>
</feature>
<dbReference type="SUPFAM" id="SSF49785">
    <property type="entry name" value="Galactose-binding domain-like"/>
    <property type="match status" value="1"/>
</dbReference>
<dbReference type="SMART" id="SM00776">
    <property type="entry name" value="NPCBM"/>
    <property type="match status" value="1"/>
</dbReference>
<dbReference type="InterPro" id="IPR008979">
    <property type="entry name" value="Galactose-bd-like_sf"/>
</dbReference>
<proteinExistence type="predicted"/>
<sequence>MKDKVKGIAIGLVVGSLISSSAAIAASSIKIDVVFQQVKYMIDGVQKPSTDAAITYKGQLYVPLKDVTKALGKELNYDSKNSTAWIGKKPGSFKYLSDISYARLDAPSESYIDFNQNYNREKIQIASNVYQKGINFNTNYFNGSIESIDYNLNGQYKKFTAFVGIDDKTKNSPDTVSFKFIGDDNELLTVTDVKGGNNPIPVSVDLTGVLKLRVIVEKQGDSFTSIYASLADGKLFQ</sequence>
<dbReference type="Pfam" id="PF08305">
    <property type="entry name" value="NPCBM"/>
    <property type="match status" value="1"/>
</dbReference>
<protein>
    <submittedName>
        <fullName evidence="3">NPCBM/NEW2 domain-containing protein</fullName>
    </submittedName>
</protein>
<feature type="signal peptide" evidence="1">
    <location>
        <begin position="1"/>
        <end position="25"/>
    </location>
</feature>
<dbReference type="Gene3D" id="2.60.120.1060">
    <property type="entry name" value="NPCBM/NEW2 domain"/>
    <property type="match status" value="1"/>
</dbReference>